<accession>A0AAD5XJ59</accession>
<sequence>MPKPKALLENGLKLLLMQQYSKAALDLQEAINQDNGEYNLLAMIMYSRSVESRHEPVSRKLIDVNFLIGVIRDGAHDLIVRVVAASLLSIAKFNDKCVCESLEYAHLAIALGVEIHENSTTPILLAIDYKQKPNNMTQPKKKLVPPDYEYIKAPLAAIKTKYLTQITTHRDTLAQPAAQTQIAKFRAETNDNMHSFAVNTTELGKWTALRDIVSALFQDDAAARCVNADTPEYMRFLRRIERDVSLKPVVRITAALGRGALCLAMRDGRGAARHLRKFAYEMPNLGVDERTLDTLYVDEATILRNGGERDDMSQKFVEFLLELLEERRPHKHQQDGNGGDKNDHEDDIFKANGWKNLFLDPDSVRNNVHQMDFVPIRSDNGGLARAFTSAG</sequence>
<comment type="caution">
    <text evidence="1">The sequence shown here is derived from an EMBL/GenBank/DDBJ whole genome shotgun (WGS) entry which is preliminary data.</text>
</comment>
<gene>
    <name evidence="1" type="ORF">HK100_009773</name>
</gene>
<evidence type="ECO:0000313" key="1">
    <source>
        <dbReference type="EMBL" id="KAJ3127426.1"/>
    </source>
</evidence>
<dbReference type="AlphaFoldDB" id="A0AAD5XJ59"/>
<proteinExistence type="predicted"/>
<reference evidence="1" key="1">
    <citation type="submission" date="2020-05" db="EMBL/GenBank/DDBJ databases">
        <title>Phylogenomic resolution of chytrid fungi.</title>
        <authorList>
            <person name="Stajich J.E."/>
            <person name="Amses K."/>
            <person name="Simmons R."/>
            <person name="Seto K."/>
            <person name="Myers J."/>
            <person name="Bonds A."/>
            <person name="Quandt C.A."/>
            <person name="Barry K."/>
            <person name="Liu P."/>
            <person name="Grigoriev I."/>
            <person name="Longcore J.E."/>
            <person name="James T.Y."/>
        </authorList>
    </citation>
    <scope>NUCLEOTIDE SEQUENCE</scope>
    <source>
        <strain evidence="1">JEL0513</strain>
    </source>
</reference>
<keyword evidence="2" id="KW-1185">Reference proteome</keyword>
<evidence type="ECO:0000313" key="2">
    <source>
        <dbReference type="Proteomes" id="UP001211907"/>
    </source>
</evidence>
<name>A0AAD5XJ59_9FUNG</name>
<dbReference type="Proteomes" id="UP001211907">
    <property type="component" value="Unassembled WGS sequence"/>
</dbReference>
<dbReference type="EMBL" id="JADGJH010000512">
    <property type="protein sequence ID" value="KAJ3127426.1"/>
    <property type="molecule type" value="Genomic_DNA"/>
</dbReference>
<protein>
    <submittedName>
        <fullName evidence="1">Uncharacterized protein</fullName>
    </submittedName>
</protein>
<organism evidence="1 2">
    <name type="scientific">Physocladia obscura</name>
    <dbReference type="NCBI Taxonomy" id="109957"/>
    <lineage>
        <taxon>Eukaryota</taxon>
        <taxon>Fungi</taxon>
        <taxon>Fungi incertae sedis</taxon>
        <taxon>Chytridiomycota</taxon>
        <taxon>Chytridiomycota incertae sedis</taxon>
        <taxon>Chytridiomycetes</taxon>
        <taxon>Chytridiales</taxon>
        <taxon>Chytriomycetaceae</taxon>
        <taxon>Physocladia</taxon>
    </lineage>
</organism>